<evidence type="ECO:0000256" key="1">
    <source>
        <dbReference type="SAM" id="MobiDB-lite"/>
    </source>
</evidence>
<evidence type="ECO:0000313" key="3">
    <source>
        <dbReference type="Proteomes" id="UP000030564"/>
    </source>
</evidence>
<dbReference type="PATRIC" id="fig|587753.9.peg.5619"/>
<dbReference type="Proteomes" id="UP000030564">
    <property type="component" value="Unassembled WGS sequence"/>
</dbReference>
<dbReference type="OrthoDB" id="7005828at2"/>
<organism evidence="2 3">
    <name type="scientific">Pseudomonas chlororaphis</name>
    <dbReference type="NCBI Taxonomy" id="587753"/>
    <lineage>
        <taxon>Bacteria</taxon>
        <taxon>Pseudomonadati</taxon>
        <taxon>Pseudomonadota</taxon>
        <taxon>Gammaproteobacteria</taxon>
        <taxon>Pseudomonadales</taxon>
        <taxon>Pseudomonadaceae</taxon>
        <taxon>Pseudomonas</taxon>
    </lineage>
</organism>
<dbReference type="Pfam" id="PF19619">
    <property type="entry name" value="DUF6124"/>
    <property type="match status" value="1"/>
</dbReference>
<feature type="compositionally biased region" description="Pro residues" evidence="1">
    <location>
        <begin position="1"/>
        <end position="11"/>
    </location>
</feature>
<dbReference type="AlphaFoldDB" id="A0A0A6D1P6"/>
<reference evidence="2 3" key="1">
    <citation type="submission" date="2014-10" db="EMBL/GenBank/DDBJ databases">
        <title>Draft genome sequence of Pseudomonas chlororaphis EA105.</title>
        <authorList>
            <person name="McCully L.M."/>
            <person name="Bitzer A.S."/>
            <person name="Spence C."/>
            <person name="Bais H."/>
            <person name="Silby M.W."/>
        </authorList>
    </citation>
    <scope>NUCLEOTIDE SEQUENCE [LARGE SCALE GENOMIC DNA]</scope>
    <source>
        <strain evidence="2 3">EA105</strain>
    </source>
</reference>
<proteinExistence type="predicted"/>
<comment type="caution">
    <text evidence="2">The sequence shown here is derived from an EMBL/GenBank/DDBJ whole genome shotgun (WGS) entry which is preliminary data.</text>
</comment>
<name>A0A0A6D1P6_9PSED</name>
<sequence>MFKITPNPPEIDPIAGDESPDAKKFNEAVDRALSHYLGPAPEIMLTPYQTNTMFIANPKTKTEELLVNASESLGSASVMLGDVIGLVHGPARKTLQGIAQVVMLGELAVNRALDNVVPTE</sequence>
<protein>
    <submittedName>
        <fullName evidence="2">Uncharacterized protein</fullName>
    </submittedName>
</protein>
<feature type="region of interest" description="Disordered" evidence="1">
    <location>
        <begin position="1"/>
        <end position="20"/>
    </location>
</feature>
<dbReference type="EMBL" id="JSFK01000063">
    <property type="protein sequence ID" value="KHA69823.1"/>
    <property type="molecule type" value="Genomic_DNA"/>
</dbReference>
<evidence type="ECO:0000313" key="2">
    <source>
        <dbReference type="EMBL" id="KHA69823.1"/>
    </source>
</evidence>
<gene>
    <name evidence="2" type="ORF">NZ35_28915</name>
</gene>
<accession>A0A0A6D1P6</accession>